<dbReference type="Proteomes" id="UP000444401">
    <property type="component" value="Unassembled WGS sequence"/>
</dbReference>
<keyword evidence="1" id="KW-0732">Signal</keyword>
<evidence type="ECO:0000256" key="1">
    <source>
        <dbReference type="SAM" id="SignalP"/>
    </source>
</evidence>
<evidence type="ECO:0000313" key="2">
    <source>
        <dbReference type="EMBL" id="MXO69957.1"/>
    </source>
</evidence>
<dbReference type="InterPro" id="IPR025833">
    <property type="entry name" value="GDYXXLXY"/>
</dbReference>
<dbReference type="RefSeq" id="WP_160734554.1">
    <property type="nucleotide sequence ID" value="NZ_WTYO01000009.1"/>
</dbReference>
<evidence type="ECO:0000313" key="3">
    <source>
        <dbReference type="Proteomes" id="UP000444401"/>
    </source>
</evidence>
<organism evidence="2 3">
    <name type="scientific">Pelagerythrobacter marinus</name>
    <dbReference type="NCBI Taxonomy" id="538382"/>
    <lineage>
        <taxon>Bacteria</taxon>
        <taxon>Pseudomonadati</taxon>
        <taxon>Pseudomonadota</taxon>
        <taxon>Alphaproteobacteria</taxon>
        <taxon>Sphingomonadales</taxon>
        <taxon>Erythrobacteraceae</taxon>
        <taxon>Pelagerythrobacter</taxon>
    </lineage>
</organism>
<dbReference type="EMBL" id="WTYO01000009">
    <property type="protein sequence ID" value="MXO69957.1"/>
    <property type="molecule type" value="Genomic_DNA"/>
</dbReference>
<feature type="signal peptide" evidence="1">
    <location>
        <begin position="1"/>
        <end position="29"/>
    </location>
</feature>
<comment type="caution">
    <text evidence="2">The sequence shown here is derived from an EMBL/GenBank/DDBJ whole genome shotgun (WGS) entry which is preliminary data.</text>
</comment>
<accession>A0ABW9V1K2</accession>
<dbReference type="Pfam" id="PF14345">
    <property type="entry name" value="GDYXXLXY"/>
    <property type="match status" value="1"/>
</dbReference>
<name>A0ABW9V1K2_9SPHN</name>
<proteinExistence type="predicted"/>
<evidence type="ECO:0008006" key="4">
    <source>
        <dbReference type="Google" id="ProtNLM"/>
    </source>
</evidence>
<gene>
    <name evidence="2" type="ORF">GRI72_14150</name>
</gene>
<sequence length="169" mass="18449">MTARMTARRALAAALVLPLAGLGASWGWADRAAQQGTVWHVPIAGHDPRDVLRGHYVVFTYRWPGLEGGGPVPETLCLEGNAPDLARVFAPRGQACDAFVHAPRGWNGSRGGLESGRLYLPRERARALERQLADPRQQGIVHIRVREDGHPTPLDITFRPRSDAAAPAW</sequence>
<feature type="chain" id="PRO_5047071640" description="GDYXXLXY domain-containing protein" evidence="1">
    <location>
        <begin position="30"/>
        <end position="169"/>
    </location>
</feature>
<reference evidence="2 3" key="1">
    <citation type="submission" date="2019-12" db="EMBL/GenBank/DDBJ databases">
        <title>Genomic-based taxomic classification of the family Erythrobacteraceae.</title>
        <authorList>
            <person name="Xu L."/>
        </authorList>
    </citation>
    <scope>NUCLEOTIDE SEQUENCE [LARGE SCALE GENOMIC DNA]</scope>
    <source>
        <strain evidence="2 3">H32</strain>
    </source>
</reference>
<keyword evidence="3" id="KW-1185">Reference proteome</keyword>
<protein>
    <recommendedName>
        <fullName evidence="4">GDYXXLXY domain-containing protein</fullName>
    </recommendedName>
</protein>